<sequence>MVRAVHAGGVVQRVGVDPAAGQIEFDTAQRRHSEIATFANDLGAHLIRVDSHRIVGAIADISIRL</sequence>
<name>A0A655D0Z5_MYCTX</name>
<evidence type="ECO:0000313" key="4">
    <source>
        <dbReference type="Proteomes" id="UP000039217"/>
    </source>
</evidence>
<dbReference type="EMBL" id="CNFT01001627">
    <property type="protein sequence ID" value="CKT47501.1"/>
    <property type="molecule type" value="Genomic_DNA"/>
</dbReference>
<evidence type="ECO:0000313" key="5">
    <source>
        <dbReference type="Proteomes" id="UP000048948"/>
    </source>
</evidence>
<accession>A0A655D0Z5</accession>
<dbReference type="Proteomes" id="UP000050164">
    <property type="component" value="Unassembled WGS sequence"/>
</dbReference>
<reference evidence="4 5" key="1">
    <citation type="submission" date="2015-03" db="EMBL/GenBank/DDBJ databases">
        <authorList>
            <consortium name="Pathogen Informatics"/>
        </authorList>
    </citation>
    <scope>NUCLEOTIDE SEQUENCE [LARGE SCALE GENOMIC DNA]</scope>
    <source>
        <strain evidence="2 5">Bir 172</strain>
        <strain evidence="1 6">Bir 185</strain>
        <strain evidence="3 4">D00501624</strain>
    </source>
</reference>
<dbReference type="EMBL" id="CNGE01000911">
    <property type="protein sequence ID" value="CKT49097.1"/>
    <property type="molecule type" value="Genomic_DNA"/>
</dbReference>
<dbReference type="AlphaFoldDB" id="A0A655D0Z5"/>
<evidence type="ECO:0000313" key="2">
    <source>
        <dbReference type="EMBL" id="CKT49097.1"/>
    </source>
</evidence>
<evidence type="ECO:0000313" key="3">
    <source>
        <dbReference type="EMBL" id="CNU40113.1"/>
    </source>
</evidence>
<evidence type="ECO:0000313" key="6">
    <source>
        <dbReference type="Proteomes" id="UP000050164"/>
    </source>
</evidence>
<dbReference type="Proteomes" id="UP000039217">
    <property type="component" value="Unassembled WGS sequence"/>
</dbReference>
<dbReference type="EMBL" id="CQQC01000128">
    <property type="protein sequence ID" value="CNU40113.1"/>
    <property type="molecule type" value="Genomic_DNA"/>
</dbReference>
<proteinExistence type="predicted"/>
<dbReference type="Proteomes" id="UP000048948">
    <property type="component" value="Unassembled WGS sequence"/>
</dbReference>
<evidence type="ECO:0000313" key="1">
    <source>
        <dbReference type="EMBL" id="CKT47501.1"/>
    </source>
</evidence>
<organism evidence="3 4">
    <name type="scientific">Mycobacterium tuberculosis</name>
    <dbReference type="NCBI Taxonomy" id="1773"/>
    <lineage>
        <taxon>Bacteria</taxon>
        <taxon>Bacillati</taxon>
        <taxon>Actinomycetota</taxon>
        <taxon>Actinomycetes</taxon>
        <taxon>Mycobacteriales</taxon>
        <taxon>Mycobacteriaceae</taxon>
        <taxon>Mycobacterium</taxon>
        <taxon>Mycobacterium tuberculosis complex</taxon>
    </lineage>
</organism>
<gene>
    <name evidence="3" type="ORF">ERS007661_00608</name>
    <name evidence="2" type="ORF">ERS027646_03676</name>
    <name evidence="1" type="ORF">ERS027659_04461</name>
</gene>
<protein>
    <submittedName>
        <fullName evidence="3">Uncharacterized protein</fullName>
    </submittedName>
</protein>